<dbReference type="Proteomes" id="UP001642260">
    <property type="component" value="Unassembled WGS sequence"/>
</dbReference>
<dbReference type="PANTHER" id="PTHR46632">
    <property type="entry name" value="E3 UBIQUITIN-PROTEIN LIGASE SINA-LIKE 4"/>
    <property type="match status" value="1"/>
</dbReference>
<comment type="pathway">
    <text evidence="2">Protein modification; protein ubiquitination.</text>
</comment>
<keyword evidence="8" id="KW-0833">Ubl conjugation pathway</keyword>
<dbReference type="InterPro" id="IPR013010">
    <property type="entry name" value="Znf_SIAH"/>
</dbReference>
<comment type="catalytic activity">
    <reaction evidence="1">
        <text>S-ubiquitinyl-[E2 ubiquitin-conjugating enzyme]-L-cysteine + [acceptor protein]-L-lysine = [E2 ubiquitin-conjugating enzyme]-L-cysteine + N(6)-ubiquitinyl-[acceptor protein]-L-lysine.</text>
        <dbReference type="EC" id="2.3.2.27"/>
    </reaction>
</comment>
<dbReference type="SUPFAM" id="SSF49599">
    <property type="entry name" value="TRAF domain-like"/>
    <property type="match status" value="1"/>
</dbReference>
<evidence type="ECO:0000313" key="15">
    <source>
        <dbReference type="Proteomes" id="UP001642260"/>
    </source>
</evidence>
<evidence type="ECO:0000313" key="14">
    <source>
        <dbReference type="EMBL" id="CAH8330937.1"/>
    </source>
</evidence>
<reference evidence="14 15" key="1">
    <citation type="submission" date="2022-03" db="EMBL/GenBank/DDBJ databases">
        <authorList>
            <person name="Macdonald S."/>
            <person name="Ahmed S."/>
            <person name="Newling K."/>
        </authorList>
    </citation>
    <scope>NUCLEOTIDE SEQUENCE [LARGE SCALE GENOMIC DNA]</scope>
</reference>
<evidence type="ECO:0000256" key="8">
    <source>
        <dbReference type="ARBA" id="ARBA00022786"/>
    </source>
</evidence>
<evidence type="ECO:0000256" key="7">
    <source>
        <dbReference type="ARBA" id="ARBA00022771"/>
    </source>
</evidence>
<evidence type="ECO:0000256" key="5">
    <source>
        <dbReference type="ARBA" id="ARBA00022679"/>
    </source>
</evidence>
<evidence type="ECO:0000256" key="6">
    <source>
        <dbReference type="ARBA" id="ARBA00022723"/>
    </source>
</evidence>
<dbReference type="Gene3D" id="3.30.40.10">
    <property type="entry name" value="Zinc/RING finger domain, C3HC4 (zinc finger)"/>
    <property type="match status" value="1"/>
</dbReference>
<gene>
    <name evidence="14" type="ORF">ERUC_LOCUS12240</name>
</gene>
<comment type="function">
    <text evidence="10">E3 ubiquitin-protein ligase that mediates ubiquitination and subsequent proteasomal degradation of target proteins. E3 ubiquitin ligases accept ubiquitin from an E2 ubiquitin-conjugating enzyme in the form of a thioester and then directly transfers the ubiquitin to targeted substrates. It probably triggers the ubiquitin-mediated degradation of different substrates.</text>
</comment>
<evidence type="ECO:0000256" key="11">
    <source>
        <dbReference type="PROSITE-ProRule" id="PRU00455"/>
    </source>
</evidence>
<keyword evidence="6" id="KW-0479">Metal-binding</keyword>
<dbReference type="PROSITE" id="PS51081">
    <property type="entry name" value="ZF_SIAH"/>
    <property type="match status" value="1"/>
</dbReference>
<dbReference type="EMBL" id="CAKOAT010116265">
    <property type="protein sequence ID" value="CAH8330937.1"/>
    <property type="molecule type" value="Genomic_DNA"/>
</dbReference>
<evidence type="ECO:0000259" key="13">
    <source>
        <dbReference type="PROSITE" id="PS51081"/>
    </source>
</evidence>
<sequence length="321" mass="35784">MVRDANAEQVLSGEASSSHLKRQRLAEEAESGENVGEVTATVAGDDEVTTSEVRSGTLLDLDLLDCPVCCHALTNPIFQCDNGHIACSVCCINLRNKCPSCTLPTGIHRCRIMERIVEAIMVPCPNAKHGCTDKFSYGKELAHEKGCSFSLCHCPAQDCNYAGLCNDLYRHYHANHRGYCETFTCGFNGDAWMHISDKILVLRVGREGPLVAIQCFEEEQGVYVTVNCIAPCASGISEFSYQLSYSYRGKSMSFGLGEMNRIQKVSFQTPEKDFMCVPHYFLDGRESLKMKICIRSFFDLSVVFGQFLVRERNVEKINFGK</sequence>
<protein>
    <recommendedName>
        <fullName evidence="4">RING-type E3 ubiquitin transferase</fullName>
        <ecNumber evidence="4">2.3.2.27</ecNumber>
    </recommendedName>
</protein>
<evidence type="ECO:0000256" key="2">
    <source>
        <dbReference type="ARBA" id="ARBA00004906"/>
    </source>
</evidence>
<evidence type="ECO:0000256" key="1">
    <source>
        <dbReference type="ARBA" id="ARBA00000900"/>
    </source>
</evidence>
<keyword evidence="5" id="KW-0808">Transferase</keyword>
<keyword evidence="7 11" id="KW-0863">Zinc-finger</keyword>
<comment type="similarity">
    <text evidence="3">Belongs to the SINA (Seven in absentia) family.</text>
</comment>
<dbReference type="EC" id="2.3.2.27" evidence="4"/>
<keyword evidence="9" id="KW-0862">Zinc</keyword>
<dbReference type="AlphaFoldDB" id="A0ABC8JLL4"/>
<evidence type="ECO:0000256" key="4">
    <source>
        <dbReference type="ARBA" id="ARBA00012483"/>
    </source>
</evidence>
<feature type="region of interest" description="Disordered" evidence="12">
    <location>
        <begin position="1"/>
        <end position="47"/>
    </location>
</feature>
<proteinExistence type="inferred from homology"/>
<organism evidence="14 15">
    <name type="scientific">Eruca vesicaria subsp. sativa</name>
    <name type="common">Garden rocket</name>
    <name type="synonym">Eruca sativa</name>
    <dbReference type="NCBI Taxonomy" id="29727"/>
    <lineage>
        <taxon>Eukaryota</taxon>
        <taxon>Viridiplantae</taxon>
        <taxon>Streptophyta</taxon>
        <taxon>Embryophyta</taxon>
        <taxon>Tracheophyta</taxon>
        <taxon>Spermatophyta</taxon>
        <taxon>Magnoliopsida</taxon>
        <taxon>eudicotyledons</taxon>
        <taxon>Gunneridae</taxon>
        <taxon>Pentapetalae</taxon>
        <taxon>rosids</taxon>
        <taxon>malvids</taxon>
        <taxon>Brassicales</taxon>
        <taxon>Brassicaceae</taxon>
        <taxon>Brassiceae</taxon>
        <taxon>Eruca</taxon>
    </lineage>
</organism>
<dbReference type="Pfam" id="PF21362">
    <property type="entry name" value="Sina_RING"/>
    <property type="match status" value="1"/>
</dbReference>
<feature type="domain" description="SIAH-type" evidence="13">
    <location>
        <begin position="119"/>
        <end position="177"/>
    </location>
</feature>
<evidence type="ECO:0000256" key="3">
    <source>
        <dbReference type="ARBA" id="ARBA00009119"/>
    </source>
</evidence>
<comment type="caution">
    <text evidence="14">The sequence shown here is derived from an EMBL/GenBank/DDBJ whole genome shotgun (WGS) entry which is preliminary data.</text>
</comment>
<dbReference type="GO" id="GO:0061630">
    <property type="term" value="F:ubiquitin protein ligase activity"/>
    <property type="evidence" value="ECO:0007669"/>
    <property type="project" value="UniProtKB-EC"/>
</dbReference>
<evidence type="ECO:0000256" key="9">
    <source>
        <dbReference type="ARBA" id="ARBA00022833"/>
    </source>
</evidence>
<dbReference type="InterPro" id="IPR013083">
    <property type="entry name" value="Znf_RING/FYVE/PHD"/>
</dbReference>
<dbReference type="CDD" id="cd16571">
    <property type="entry name" value="RING-HC_SIAHs"/>
    <property type="match status" value="1"/>
</dbReference>
<dbReference type="PANTHER" id="PTHR46632:SF11">
    <property type="entry name" value="E3 UBIQUITIN-PROTEIN LIGASE SINA-LIKE 1-RELATED"/>
    <property type="match status" value="1"/>
</dbReference>
<keyword evidence="15" id="KW-1185">Reference proteome</keyword>
<dbReference type="InterPro" id="IPR044286">
    <property type="entry name" value="SINL_plant"/>
</dbReference>
<evidence type="ECO:0000256" key="12">
    <source>
        <dbReference type="SAM" id="MobiDB-lite"/>
    </source>
</evidence>
<accession>A0ABC8JLL4</accession>
<name>A0ABC8JLL4_ERUVS</name>
<dbReference type="InterPro" id="IPR049548">
    <property type="entry name" value="Sina-like_RING"/>
</dbReference>
<dbReference type="GO" id="GO:0008270">
    <property type="term" value="F:zinc ion binding"/>
    <property type="evidence" value="ECO:0007669"/>
    <property type="project" value="UniProtKB-KW"/>
</dbReference>
<evidence type="ECO:0000256" key="10">
    <source>
        <dbReference type="ARBA" id="ARBA00024004"/>
    </source>
</evidence>
<dbReference type="Pfam" id="PF21361">
    <property type="entry name" value="Sina_ZnF"/>
    <property type="match status" value="1"/>
</dbReference>